<proteinExistence type="predicted"/>
<name>A0A4Q7VZH1_9BURK</name>
<protein>
    <submittedName>
        <fullName evidence="1">Uncharacterized protein</fullName>
    </submittedName>
</protein>
<comment type="caution">
    <text evidence="1">The sequence shown here is derived from an EMBL/GenBank/DDBJ whole genome shotgun (WGS) entry which is preliminary data.</text>
</comment>
<evidence type="ECO:0000313" key="1">
    <source>
        <dbReference type="EMBL" id="RZU02271.1"/>
    </source>
</evidence>
<reference evidence="1 2" key="1">
    <citation type="submission" date="2019-02" db="EMBL/GenBank/DDBJ databases">
        <title>Genomic Encyclopedia of Type Strains, Phase IV (KMG-IV): sequencing the most valuable type-strain genomes for metagenomic binning, comparative biology and taxonomic classification.</title>
        <authorList>
            <person name="Goeker M."/>
        </authorList>
    </citation>
    <scope>NUCLEOTIDE SEQUENCE [LARGE SCALE GENOMIC DNA]</scope>
    <source>
        <strain evidence="1 2">DSM 19570</strain>
    </source>
</reference>
<dbReference type="EMBL" id="SHKP01000004">
    <property type="protein sequence ID" value="RZU02271.1"/>
    <property type="molecule type" value="Genomic_DNA"/>
</dbReference>
<sequence length="107" mass="11353">MLDRPLVTEADLRNRRRSAELLQRLVTVAPAGLPSLTDLAKNSNNNKDLPLDTLFTGFQPLGSGNSAVVRVIPAFARSLPPAFSPTPVSESAAVHATAAPGMPLWPL</sequence>
<dbReference type="Proteomes" id="UP000293671">
    <property type="component" value="Unassembled WGS sequence"/>
</dbReference>
<organism evidence="1 2">
    <name type="scientific">Rivibacter subsaxonicus</name>
    <dbReference type="NCBI Taxonomy" id="457575"/>
    <lineage>
        <taxon>Bacteria</taxon>
        <taxon>Pseudomonadati</taxon>
        <taxon>Pseudomonadota</taxon>
        <taxon>Betaproteobacteria</taxon>
        <taxon>Burkholderiales</taxon>
        <taxon>Rivibacter</taxon>
    </lineage>
</organism>
<dbReference type="AlphaFoldDB" id="A0A4Q7VZH1"/>
<keyword evidence="2" id="KW-1185">Reference proteome</keyword>
<gene>
    <name evidence="1" type="ORF">EV670_0294</name>
</gene>
<accession>A0A4Q7VZH1</accession>
<evidence type="ECO:0000313" key="2">
    <source>
        <dbReference type="Proteomes" id="UP000293671"/>
    </source>
</evidence>